<evidence type="ECO:0000256" key="4">
    <source>
        <dbReference type="ARBA" id="ARBA00022737"/>
    </source>
</evidence>
<feature type="domain" description="Ig-like" evidence="9">
    <location>
        <begin position="651"/>
        <end position="742"/>
    </location>
</feature>
<dbReference type="GO" id="GO:0043005">
    <property type="term" value="C:neuron projection"/>
    <property type="evidence" value="ECO:0007669"/>
    <property type="project" value="TreeGrafter"/>
</dbReference>
<dbReference type="InterPro" id="IPR032675">
    <property type="entry name" value="LRR_dom_sf"/>
</dbReference>
<dbReference type="GO" id="GO:0005886">
    <property type="term" value="C:plasma membrane"/>
    <property type="evidence" value="ECO:0007669"/>
    <property type="project" value="UniProtKB-SubCell"/>
</dbReference>
<keyword evidence="3" id="KW-0732">Signal</keyword>
<name>A0A6J2XXU6_SITOR</name>
<evidence type="ECO:0000256" key="6">
    <source>
        <dbReference type="ARBA" id="ARBA00023157"/>
    </source>
</evidence>
<comment type="subcellular location">
    <subcellularLocation>
        <location evidence="1">Cell membrane</location>
    </subcellularLocation>
</comment>
<dbReference type="SMART" id="SM00409">
    <property type="entry name" value="IG"/>
    <property type="match status" value="3"/>
</dbReference>
<sequence>MSPKKPVENLSKLCAEIVILELQNIIKRNGEDSLTFLEQYIENIPQKLADDLLQSVLDISNLTSPSKWIIFNAFQHFCTRFDSRNVSPKYHERFVENLKHVYHLNLTGARVSSVCIKNLIKRCQNLRSLVIPGHANNDILELIGGLPKLEFLDISNGSFTLEGLKFIKNHSIQVLSIGVVLTRSLASSDQGYDILVNLIEQLPNLTEIRTYGYTGGALLYFKKPYVSKLRVLSDCFTNTESMKAIIGVCPDLQELTLDDPEVEVYDLLEELKHLKKLVLRRFCAKPSEICLKTLTLETLQAQNVCLDLKDMCITLETLRLTHCVILDSSKRPRLFKNLRVIELIDCDVDKEIIMTCLRTCDQLQRLAASKELNLTDEDIKKLCERRCLVNLEELWLSIARNLTSESVITLMNHCDKLRLIGTLNGWRMEKVEVNYLKVDWMIPNKPNATISIGNITITAGREAIFSCIVNITGRYKVNQVAWVRAEDQTILSIGTKVVTHNSRISVTHDNLHTWQIRIKQVKETDKGCYLCQVNTNTVKTQEGCLDVNVPPDILNEDTSGDFSVSEGENATLWCKASGHPPPRVLWKKENGEPIFIRRSFRNFSKVDTFNGTSLNFWKVDRTQMGTYLCIASNDVPPAVSKRMSMYVNFSPTIKVPNQLLGAPINTDVQLECYVEAFPNTINYWVKNRSEMLLNGTKYVVREERIGYTVFMWLVIKSFSNKDVGTYNCVSTNSLGKAEGTLRLYEIKLNPVSTYDSHSEVMGGVAEPARGTRSKEVTISSNSSCISPQHFVYLLLAHILTLS</sequence>
<dbReference type="InterPro" id="IPR013783">
    <property type="entry name" value="Ig-like_fold"/>
</dbReference>
<dbReference type="InParanoid" id="A0A6J2XXU6"/>
<keyword evidence="2" id="KW-1003">Cell membrane</keyword>
<dbReference type="RefSeq" id="XP_030755580.1">
    <property type="nucleotide sequence ID" value="XM_030899720.1"/>
</dbReference>
<dbReference type="FunFam" id="2.60.40.10:FF:000328">
    <property type="entry name" value="CLUMA_CG000981, isoform A"/>
    <property type="match status" value="1"/>
</dbReference>
<dbReference type="AlphaFoldDB" id="A0A6J2XXU6"/>
<organism evidence="10 11">
    <name type="scientific">Sitophilus oryzae</name>
    <name type="common">Rice weevil</name>
    <name type="synonym">Curculio oryzae</name>
    <dbReference type="NCBI Taxonomy" id="7048"/>
    <lineage>
        <taxon>Eukaryota</taxon>
        <taxon>Metazoa</taxon>
        <taxon>Ecdysozoa</taxon>
        <taxon>Arthropoda</taxon>
        <taxon>Hexapoda</taxon>
        <taxon>Insecta</taxon>
        <taxon>Pterygota</taxon>
        <taxon>Neoptera</taxon>
        <taxon>Endopterygota</taxon>
        <taxon>Coleoptera</taxon>
        <taxon>Polyphaga</taxon>
        <taxon>Cucujiformia</taxon>
        <taxon>Curculionidae</taxon>
        <taxon>Dryophthorinae</taxon>
        <taxon>Sitophilus</taxon>
    </lineage>
</organism>
<dbReference type="InterPro" id="IPR003599">
    <property type="entry name" value="Ig_sub"/>
</dbReference>
<dbReference type="Proteomes" id="UP000504635">
    <property type="component" value="Unplaced"/>
</dbReference>
<feature type="domain" description="Ig-like" evidence="9">
    <location>
        <begin position="446"/>
        <end position="541"/>
    </location>
</feature>
<dbReference type="PANTHER" id="PTHR12231">
    <property type="entry name" value="CTX-RELATED TYPE I TRANSMEMBRANE PROTEIN"/>
    <property type="match status" value="1"/>
</dbReference>
<dbReference type="Gene3D" id="3.80.10.10">
    <property type="entry name" value="Ribonuclease Inhibitor"/>
    <property type="match status" value="2"/>
</dbReference>
<dbReference type="Pfam" id="PF13927">
    <property type="entry name" value="Ig_3"/>
    <property type="match status" value="1"/>
</dbReference>
<evidence type="ECO:0000256" key="8">
    <source>
        <dbReference type="ARBA" id="ARBA00023319"/>
    </source>
</evidence>
<keyword evidence="4" id="KW-0677">Repeat</keyword>
<evidence type="ECO:0000313" key="11">
    <source>
        <dbReference type="RefSeq" id="XP_030755580.1"/>
    </source>
</evidence>
<accession>A0A6J2XXU6</accession>
<dbReference type="InterPro" id="IPR007110">
    <property type="entry name" value="Ig-like_dom"/>
</dbReference>
<reference evidence="11" key="1">
    <citation type="submission" date="2025-08" db="UniProtKB">
        <authorList>
            <consortium name="RefSeq"/>
        </authorList>
    </citation>
    <scope>IDENTIFICATION</scope>
    <source>
        <tissue evidence="11">Gonads</tissue>
    </source>
</reference>
<dbReference type="Pfam" id="PF07679">
    <property type="entry name" value="I-set"/>
    <property type="match status" value="2"/>
</dbReference>
<keyword evidence="7" id="KW-0325">Glycoprotein</keyword>
<evidence type="ECO:0000256" key="7">
    <source>
        <dbReference type="ARBA" id="ARBA00023180"/>
    </source>
</evidence>
<dbReference type="Gene3D" id="2.60.40.10">
    <property type="entry name" value="Immunoglobulins"/>
    <property type="match status" value="3"/>
</dbReference>
<protein>
    <submittedName>
        <fullName evidence="11">Uncharacterized protein LOC115881963 isoform X1</fullName>
    </submittedName>
</protein>
<keyword evidence="10" id="KW-1185">Reference proteome</keyword>
<evidence type="ECO:0000256" key="1">
    <source>
        <dbReference type="ARBA" id="ARBA00004236"/>
    </source>
</evidence>
<evidence type="ECO:0000256" key="2">
    <source>
        <dbReference type="ARBA" id="ARBA00022475"/>
    </source>
</evidence>
<dbReference type="SUPFAM" id="SSF52047">
    <property type="entry name" value="RNI-like"/>
    <property type="match status" value="1"/>
</dbReference>
<gene>
    <name evidence="11" type="primary">LOC115881963</name>
</gene>
<dbReference type="KEGG" id="soy:115881963"/>
<evidence type="ECO:0000256" key="3">
    <source>
        <dbReference type="ARBA" id="ARBA00022729"/>
    </source>
</evidence>
<keyword evidence="8" id="KW-0393">Immunoglobulin domain</keyword>
<dbReference type="SUPFAM" id="SSF48726">
    <property type="entry name" value="Immunoglobulin"/>
    <property type="match status" value="3"/>
</dbReference>
<dbReference type="InterPro" id="IPR003598">
    <property type="entry name" value="Ig_sub2"/>
</dbReference>
<dbReference type="PANTHER" id="PTHR12231:SF271">
    <property type="entry name" value="DPR-INTERACTING PROTEIN GAMMA"/>
    <property type="match status" value="1"/>
</dbReference>
<keyword evidence="6" id="KW-1015">Disulfide bond</keyword>
<dbReference type="InterPro" id="IPR036179">
    <property type="entry name" value="Ig-like_dom_sf"/>
</dbReference>
<dbReference type="InterPro" id="IPR013098">
    <property type="entry name" value="Ig_I-set"/>
</dbReference>
<evidence type="ECO:0000256" key="5">
    <source>
        <dbReference type="ARBA" id="ARBA00023136"/>
    </source>
</evidence>
<feature type="domain" description="Ig-like" evidence="9">
    <location>
        <begin position="551"/>
        <end position="640"/>
    </location>
</feature>
<dbReference type="InterPro" id="IPR051170">
    <property type="entry name" value="Neural/epithelial_adhesion"/>
</dbReference>
<keyword evidence="5" id="KW-0472">Membrane</keyword>
<dbReference type="OrthoDB" id="10012075at2759"/>
<proteinExistence type="predicted"/>
<dbReference type="GeneID" id="115881963"/>
<evidence type="ECO:0000259" key="9">
    <source>
        <dbReference type="PROSITE" id="PS50835"/>
    </source>
</evidence>
<evidence type="ECO:0000313" key="10">
    <source>
        <dbReference type="Proteomes" id="UP000504635"/>
    </source>
</evidence>
<dbReference type="SMART" id="SM00408">
    <property type="entry name" value="IGc2"/>
    <property type="match status" value="3"/>
</dbReference>
<dbReference type="PROSITE" id="PS50835">
    <property type="entry name" value="IG_LIKE"/>
    <property type="match status" value="3"/>
</dbReference>